<dbReference type="GO" id="GO:0004671">
    <property type="term" value="F:protein C-terminal S-isoprenylcysteine carboxyl O-methyltransferase activity"/>
    <property type="evidence" value="ECO:0007669"/>
    <property type="project" value="UniProtKB-EC"/>
</dbReference>
<gene>
    <name evidence="6" type="ORF">RFM23_20480</name>
</gene>
<dbReference type="GO" id="GO:0032259">
    <property type="term" value="P:methylation"/>
    <property type="evidence" value="ECO:0007669"/>
    <property type="project" value="UniProtKB-KW"/>
</dbReference>
<dbReference type="EC" id="2.1.1.100" evidence="6"/>
<keyword evidence="6" id="KW-0489">Methyltransferase</keyword>
<accession>A0ABU5ART5</accession>
<dbReference type="Pfam" id="PF04191">
    <property type="entry name" value="PEMT"/>
    <property type="match status" value="1"/>
</dbReference>
<keyword evidence="7" id="KW-1185">Reference proteome</keyword>
<dbReference type="InterPro" id="IPR007318">
    <property type="entry name" value="Phopholipid_MeTrfase"/>
</dbReference>
<name>A0ABU5ART5_9HYPH</name>
<evidence type="ECO:0000256" key="5">
    <source>
        <dbReference type="SAM" id="Phobius"/>
    </source>
</evidence>
<keyword evidence="6" id="KW-0808">Transferase</keyword>
<evidence type="ECO:0000256" key="2">
    <source>
        <dbReference type="ARBA" id="ARBA00022692"/>
    </source>
</evidence>
<comment type="subcellular location">
    <subcellularLocation>
        <location evidence="1">Endomembrane system</location>
        <topology evidence="1">Multi-pass membrane protein</topology>
    </subcellularLocation>
</comment>
<comment type="caution">
    <text evidence="6">The sequence shown here is derived from an EMBL/GenBank/DDBJ whole genome shotgun (WGS) entry which is preliminary data.</text>
</comment>
<evidence type="ECO:0000256" key="3">
    <source>
        <dbReference type="ARBA" id="ARBA00022989"/>
    </source>
</evidence>
<sequence>MVDNVKYPDTNPVKYGLGNYQQIRRLVLAVLIAVLFAALLFGQSTFAPDTWVHESIEMFGVLLIFLGIVGRLWATLYIGGRKSSEVVTGGPYSITRNPLYVFSTVAAAGVGAQIGSFTGIILFAALCAGAFHIVILREEKFLKEALGAPYRAYLAKVPRFFPDLSLYDEGDTGSFKPRLLLNTLLDGLVFLVALPAFELIDGAQLSGVLPVLFRLP</sequence>
<evidence type="ECO:0000256" key="4">
    <source>
        <dbReference type="ARBA" id="ARBA00023136"/>
    </source>
</evidence>
<keyword evidence="2 5" id="KW-0812">Transmembrane</keyword>
<dbReference type="RefSeq" id="WP_320321185.1">
    <property type="nucleotide sequence ID" value="NZ_JAVIIP010000011.1"/>
</dbReference>
<dbReference type="EC" id="2.1.1.334" evidence="6"/>
<keyword evidence="4 5" id="KW-0472">Membrane</keyword>
<reference evidence="6 7" key="1">
    <citation type="submission" date="2023-08" db="EMBL/GenBank/DDBJ databases">
        <title>Implementing the SeqCode for naming new Mesorhizobium species isolated from Vachellia karroo root nodules.</title>
        <authorList>
            <person name="Van Lill M."/>
        </authorList>
    </citation>
    <scope>NUCLEOTIDE SEQUENCE [LARGE SCALE GENOMIC DNA]</scope>
    <source>
        <strain evidence="6 7">VK4B</strain>
    </source>
</reference>
<protein>
    <submittedName>
        <fullName evidence="6">Isoprenylcysteine carboxylmethyltransferase family protein</fullName>
        <ecNumber evidence="6">2.1.1.100</ecNumber>
        <ecNumber evidence="6">2.1.1.334</ecNumber>
    </submittedName>
</protein>
<dbReference type="EMBL" id="JAVIIP010000011">
    <property type="protein sequence ID" value="MDX8539999.1"/>
    <property type="molecule type" value="Genomic_DNA"/>
</dbReference>
<dbReference type="Proteomes" id="UP001276564">
    <property type="component" value="Unassembled WGS sequence"/>
</dbReference>
<evidence type="ECO:0000313" key="7">
    <source>
        <dbReference type="Proteomes" id="UP001276564"/>
    </source>
</evidence>
<evidence type="ECO:0000256" key="1">
    <source>
        <dbReference type="ARBA" id="ARBA00004127"/>
    </source>
</evidence>
<proteinExistence type="predicted"/>
<feature type="transmembrane region" description="Helical" evidence="5">
    <location>
        <begin position="120"/>
        <end position="136"/>
    </location>
</feature>
<feature type="transmembrane region" description="Helical" evidence="5">
    <location>
        <begin position="58"/>
        <end position="78"/>
    </location>
</feature>
<keyword evidence="3 5" id="KW-1133">Transmembrane helix</keyword>
<evidence type="ECO:0000313" key="6">
    <source>
        <dbReference type="EMBL" id="MDX8539999.1"/>
    </source>
</evidence>
<dbReference type="Gene3D" id="1.20.120.1630">
    <property type="match status" value="1"/>
</dbReference>
<organism evidence="6 7">
    <name type="scientific">Mesorhizobium abyssinicae</name>
    <dbReference type="NCBI Taxonomy" id="1209958"/>
    <lineage>
        <taxon>Bacteria</taxon>
        <taxon>Pseudomonadati</taxon>
        <taxon>Pseudomonadota</taxon>
        <taxon>Alphaproteobacteria</taxon>
        <taxon>Hyphomicrobiales</taxon>
        <taxon>Phyllobacteriaceae</taxon>
        <taxon>Mesorhizobium</taxon>
    </lineage>
</organism>
<feature type="transmembrane region" description="Helical" evidence="5">
    <location>
        <begin position="26"/>
        <end position="46"/>
    </location>
</feature>